<dbReference type="PANTHER" id="PTHR15952:SF11">
    <property type="entry name" value="EXPORTIN-T"/>
    <property type="match status" value="1"/>
</dbReference>
<keyword evidence="7 9" id="KW-0694">RNA-binding</keyword>
<evidence type="ECO:0000256" key="7">
    <source>
        <dbReference type="ARBA" id="ARBA00022884"/>
    </source>
</evidence>
<sequence length="1077" mass="121463">MSSEIEQIAQAIAIASDPSQSSLHQQALQFISTIQQNASETWRLALPIFVNRDPEGRKSYTPQTRFFALRVLDEFLDNRFDPLDDESFNTIQQSLMSYVQTEYVGGPAESDAPFLRNKFSHTLTLFFLCTYINQWPSFFTDLFTLIRSTVPDGTTAPTTSFNRHVCLLFFHVVLEISGEVADQTIKAARSWNITRHQRDGRVRDAVREQDAAKVNEAVLLIISEAAERMVQLRKMEGEDAKRGLDAAVEIVDWGIRTFGSYVGWIDINLTVTPTTVNLMFGMLADNSLPIRLATSLAILRIVSKGLKEPGDKLQLIKVLSLGQVLEALEAKTRQQQIDRGDDTDEGEESYREALGRMLNVLGLELTKLIEEPGTEEVCSEATSYLEQVLPVMLRFMADEYDDTASTIFPLLQVVLASYKRDRRSTTEPLSESRRSFLTSLLQVILAKLKWEERSDPDDSDDDDVVEFDKMRKDLRTFLDSVLATDQDLATGAVQSLAMHTISLFRNGIPLKWNDAELGVYLVFIFGEINKSGGKGRAAFCHAPPIDKTAKVKPVLDYSEFPLTSHGEMLLALVQSGIASYPNKHVALQYFETVARYTDFFKVRKECILPTLEAMIDARGLHSDDQCFRSRLYYLFYKFIKEDRQEIPPDLSAHIIDSMRDLLPITVEIPELEEGETDILGEIIRSANFDSQLYLFETTGILTSLTFKTPERQASLLLSLVKPLMDDLSTNLQMYRERGANPEDMNDMIPIAKVHHIIMALGNIAKGFPDYPTVIPENYIMPPLEVFLEVAKAILVCLEAMNVFKIVRDATRFAFARILATAGPTVASYIPPLMGNLLAHFEPSELVDFMNFIGLLIFRLNKDLFDVLDQLIGPLNLHITSLLSQPISGTDDERAHIETKKAYLALLNNILAAKLQGIFTSERNSSNFEPLLESMLGLAEDASDPSSQKAAFVFFNKCVICWGKPIVEDVSDQEGLPGFDRFIYERIVPLAFRVPSSPSFNLKDGQVVVALQEICHLLQAIIHTRGQEAYTFFLSAFLPSQNWPTETALEFVTKMQSTDPKIFRKYFTDLIRSSRRIS</sequence>
<dbReference type="GO" id="GO:0005643">
    <property type="term" value="C:nuclear pore"/>
    <property type="evidence" value="ECO:0007669"/>
    <property type="project" value="TreeGrafter"/>
</dbReference>
<keyword evidence="13" id="KW-1185">Reference proteome</keyword>
<evidence type="ECO:0000256" key="4">
    <source>
        <dbReference type="ARBA" id="ARBA00022448"/>
    </source>
</evidence>
<dbReference type="Proteomes" id="UP000807342">
    <property type="component" value="Unassembled WGS sequence"/>
</dbReference>
<evidence type="ECO:0000313" key="13">
    <source>
        <dbReference type="Proteomes" id="UP000807342"/>
    </source>
</evidence>
<dbReference type="Pfam" id="PF08389">
    <property type="entry name" value="Xpo1"/>
    <property type="match status" value="1"/>
</dbReference>
<keyword evidence="8 9" id="KW-0539">Nucleus</keyword>
<dbReference type="InterPro" id="IPR011989">
    <property type="entry name" value="ARM-like"/>
</dbReference>
<dbReference type="Gene3D" id="1.25.10.10">
    <property type="entry name" value="Leucine-rich Repeat Variant"/>
    <property type="match status" value="1"/>
</dbReference>
<keyword evidence="5 9" id="KW-0963">Cytoplasm</keyword>
<evidence type="ECO:0000256" key="3">
    <source>
        <dbReference type="ARBA" id="ARBA00018928"/>
    </source>
</evidence>
<evidence type="ECO:0000256" key="9">
    <source>
        <dbReference type="RuleBase" id="RU366037"/>
    </source>
</evidence>
<dbReference type="SUPFAM" id="SSF48371">
    <property type="entry name" value="ARM repeat"/>
    <property type="match status" value="1"/>
</dbReference>
<feature type="domain" description="Exportin-1/Importin-beta-like" evidence="10">
    <location>
        <begin position="113"/>
        <end position="288"/>
    </location>
</feature>
<dbReference type="InterPro" id="IPR013598">
    <property type="entry name" value="Exportin-1/Importin-b-like"/>
</dbReference>
<organism evidence="12 13">
    <name type="scientific">Macrolepiota fuliginosa MF-IS2</name>
    <dbReference type="NCBI Taxonomy" id="1400762"/>
    <lineage>
        <taxon>Eukaryota</taxon>
        <taxon>Fungi</taxon>
        <taxon>Dikarya</taxon>
        <taxon>Basidiomycota</taxon>
        <taxon>Agaricomycotina</taxon>
        <taxon>Agaricomycetes</taxon>
        <taxon>Agaricomycetidae</taxon>
        <taxon>Agaricales</taxon>
        <taxon>Agaricineae</taxon>
        <taxon>Agaricaceae</taxon>
        <taxon>Macrolepiota</taxon>
    </lineage>
</organism>
<evidence type="ECO:0000256" key="5">
    <source>
        <dbReference type="ARBA" id="ARBA00022490"/>
    </source>
</evidence>
<dbReference type="InterPro" id="IPR016024">
    <property type="entry name" value="ARM-type_fold"/>
</dbReference>
<dbReference type="GO" id="GO:0016363">
    <property type="term" value="C:nuclear matrix"/>
    <property type="evidence" value="ECO:0007669"/>
    <property type="project" value="TreeGrafter"/>
</dbReference>
<reference evidence="12" key="1">
    <citation type="submission" date="2020-11" db="EMBL/GenBank/DDBJ databases">
        <authorList>
            <consortium name="DOE Joint Genome Institute"/>
            <person name="Ahrendt S."/>
            <person name="Riley R."/>
            <person name="Andreopoulos W."/>
            <person name="Labutti K."/>
            <person name="Pangilinan J."/>
            <person name="Ruiz-Duenas F.J."/>
            <person name="Barrasa J.M."/>
            <person name="Sanchez-Garcia M."/>
            <person name="Camarero S."/>
            <person name="Miyauchi S."/>
            <person name="Serrano A."/>
            <person name="Linde D."/>
            <person name="Babiker R."/>
            <person name="Drula E."/>
            <person name="Ayuso-Fernandez I."/>
            <person name="Pacheco R."/>
            <person name="Padilla G."/>
            <person name="Ferreira P."/>
            <person name="Barriuso J."/>
            <person name="Kellner H."/>
            <person name="Castanera R."/>
            <person name="Alfaro M."/>
            <person name="Ramirez L."/>
            <person name="Pisabarro A.G."/>
            <person name="Kuo A."/>
            <person name="Tritt A."/>
            <person name="Lipzen A."/>
            <person name="He G."/>
            <person name="Yan M."/>
            <person name="Ng V."/>
            <person name="Cullen D."/>
            <person name="Martin F."/>
            <person name="Rosso M.-N."/>
            <person name="Henrissat B."/>
            <person name="Hibbett D."/>
            <person name="Martinez A.T."/>
            <person name="Grigoriev I.V."/>
        </authorList>
    </citation>
    <scope>NUCLEOTIDE SEQUENCE</scope>
    <source>
        <strain evidence="12">MF-IS2</strain>
    </source>
</reference>
<keyword evidence="6 9" id="KW-0820">tRNA-binding</keyword>
<keyword evidence="4 9" id="KW-0813">Transport</keyword>
<feature type="domain" description="Exportin-T C-terminal" evidence="11">
    <location>
        <begin position="377"/>
        <end position="1072"/>
    </location>
</feature>
<dbReference type="GO" id="GO:0071528">
    <property type="term" value="P:tRNA re-export from nucleus"/>
    <property type="evidence" value="ECO:0007669"/>
    <property type="project" value="UniProtKB-UniRule"/>
</dbReference>
<dbReference type="GO" id="GO:0031267">
    <property type="term" value="F:small GTPase binding"/>
    <property type="evidence" value="ECO:0007669"/>
    <property type="project" value="InterPro"/>
</dbReference>
<accession>A0A9P6C0P5</accession>
<comment type="function">
    <text evidence="9">tRNA nucleus export receptor which facilitates tRNA translocation across the nuclear pore complex.</text>
</comment>
<evidence type="ECO:0000256" key="2">
    <source>
        <dbReference type="ARBA" id="ARBA00009466"/>
    </source>
</evidence>
<evidence type="ECO:0000313" key="12">
    <source>
        <dbReference type="EMBL" id="KAF9444820.1"/>
    </source>
</evidence>
<dbReference type="GO" id="GO:0005737">
    <property type="term" value="C:cytoplasm"/>
    <property type="evidence" value="ECO:0007669"/>
    <property type="project" value="UniProtKB-SubCell"/>
</dbReference>
<evidence type="ECO:0000256" key="6">
    <source>
        <dbReference type="ARBA" id="ARBA00022555"/>
    </source>
</evidence>
<evidence type="ECO:0000259" key="11">
    <source>
        <dbReference type="Pfam" id="PF19282"/>
    </source>
</evidence>
<evidence type="ECO:0000256" key="1">
    <source>
        <dbReference type="ARBA" id="ARBA00004496"/>
    </source>
</evidence>
<dbReference type="Pfam" id="PF19282">
    <property type="entry name" value="Exportin-T"/>
    <property type="match status" value="1"/>
</dbReference>
<dbReference type="InterPro" id="IPR040017">
    <property type="entry name" value="XPOT"/>
</dbReference>
<protein>
    <recommendedName>
        <fullName evidence="3 9">Exportin-T</fullName>
    </recommendedName>
    <alternativeName>
        <fullName evidence="9">Exportin(tRNA)</fullName>
    </alternativeName>
    <alternativeName>
        <fullName evidence="9">tRNA exportin</fullName>
    </alternativeName>
</protein>
<evidence type="ECO:0000256" key="8">
    <source>
        <dbReference type="ARBA" id="ARBA00023242"/>
    </source>
</evidence>
<comment type="subcellular location">
    <subcellularLocation>
        <location evidence="1 9">Cytoplasm</location>
    </subcellularLocation>
    <subcellularLocation>
        <location evidence="9">Nucleus</location>
    </subcellularLocation>
    <text evidence="9">Shuttles between the nucleus and the cytoplasm.</text>
</comment>
<dbReference type="GO" id="GO:0000049">
    <property type="term" value="F:tRNA binding"/>
    <property type="evidence" value="ECO:0007669"/>
    <property type="project" value="UniProtKB-UniRule"/>
</dbReference>
<comment type="similarity">
    <text evidence="2 9">Belongs to the exportin family.</text>
</comment>
<gene>
    <name evidence="12" type="ORF">P691DRAFT_806614</name>
</gene>
<dbReference type="PANTHER" id="PTHR15952">
    <property type="entry name" value="EXPORTIN-T/LOS1"/>
    <property type="match status" value="1"/>
</dbReference>
<dbReference type="EMBL" id="MU151345">
    <property type="protein sequence ID" value="KAF9444820.1"/>
    <property type="molecule type" value="Genomic_DNA"/>
</dbReference>
<dbReference type="AlphaFoldDB" id="A0A9P6C0P5"/>
<evidence type="ECO:0000259" key="10">
    <source>
        <dbReference type="Pfam" id="PF08389"/>
    </source>
</evidence>
<name>A0A9P6C0P5_9AGAR</name>
<proteinExistence type="inferred from homology"/>
<comment type="caution">
    <text evidence="12">The sequence shown here is derived from an EMBL/GenBank/DDBJ whole genome shotgun (WGS) entry which is preliminary data.</text>
</comment>
<dbReference type="OrthoDB" id="26399at2759"/>
<dbReference type="InterPro" id="IPR045546">
    <property type="entry name" value="Exportin-T_C"/>
</dbReference>